<sequence>MNIPNLDPPVGIFANHCRMLFKCEFVSLNPRIESRKYAMDNSFTPGSNEEANHVKILQWLASVLCWERLIYYNFAHFATLIYWNDAFYWLENEDRQLTLYKFHTDDHDHPIITTLEISNGLHQGRNFLQSFVGGSYDLMLEQIDIPGILHMQGILFESRGCLLLVCKDDIDSREFNIYEMMKACSMWTVSKRGREKSAHPHMVFTNDDLLTEMLIRLPVLCIHLFTTVSKRLLQILTSPDFTDRRRKIPNLDPRAGEFFESCGCLLLICRDDIGSTKFTIYEMMKGSFVWSVRCLVNIEQSMNPLLEGWSNRTSVSSICLGEGETDAFVVLNLSGKTLLEGQQSRSIAAIWLERVVTPLIDPGIKSFAAASAVLKPKRLKVDKIRTLELFLDFTVCEGSSTLEDCVPVRFID</sequence>
<evidence type="ECO:0000313" key="1">
    <source>
        <dbReference type="EMBL" id="GEU37588.1"/>
    </source>
</evidence>
<dbReference type="EMBL" id="BKCJ010000947">
    <property type="protein sequence ID" value="GEU37588.1"/>
    <property type="molecule type" value="Genomic_DNA"/>
</dbReference>
<dbReference type="AlphaFoldDB" id="A0A6L2JKN1"/>
<evidence type="ECO:0008006" key="2">
    <source>
        <dbReference type="Google" id="ProtNLM"/>
    </source>
</evidence>
<name>A0A6L2JKN1_TANCI</name>
<comment type="caution">
    <text evidence="1">The sequence shown here is derived from an EMBL/GenBank/DDBJ whole genome shotgun (WGS) entry which is preliminary data.</text>
</comment>
<accession>A0A6L2JKN1</accession>
<gene>
    <name evidence="1" type="ORF">Tci_009566</name>
</gene>
<protein>
    <recommendedName>
        <fullName evidence="2">F-box domain-containing protein</fullName>
    </recommendedName>
</protein>
<reference evidence="1" key="1">
    <citation type="journal article" date="2019" name="Sci. Rep.">
        <title>Draft genome of Tanacetum cinerariifolium, the natural source of mosquito coil.</title>
        <authorList>
            <person name="Yamashiro T."/>
            <person name="Shiraishi A."/>
            <person name="Satake H."/>
            <person name="Nakayama K."/>
        </authorList>
    </citation>
    <scope>NUCLEOTIDE SEQUENCE</scope>
</reference>
<organism evidence="1">
    <name type="scientific">Tanacetum cinerariifolium</name>
    <name type="common">Dalmatian daisy</name>
    <name type="synonym">Chrysanthemum cinerariifolium</name>
    <dbReference type="NCBI Taxonomy" id="118510"/>
    <lineage>
        <taxon>Eukaryota</taxon>
        <taxon>Viridiplantae</taxon>
        <taxon>Streptophyta</taxon>
        <taxon>Embryophyta</taxon>
        <taxon>Tracheophyta</taxon>
        <taxon>Spermatophyta</taxon>
        <taxon>Magnoliopsida</taxon>
        <taxon>eudicotyledons</taxon>
        <taxon>Gunneridae</taxon>
        <taxon>Pentapetalae</taxon>
        <taxon>asterids</taxon>
        <taxon>campanulids</taxon>
        <taxon>Asterales</taxon>
        <taxon>Asteraceae</taxon>
        <taxon>Asteroideae</taxon>
        <taxon>Anthemideae</taxon>
        <taxon>Anthemidinae</taxon>
        <taxon>Tanacetum</taxon>
    </lineage>
</organism>
<proteinExistence type="predicted"/>